<reference evidence="2 3" key="1">
    <citation type="journal article" date="2009" name="Proc. Natl. Acad. Sci. U.S.A.">
        <title>Biogeography of the Sulfolobus islandicus pan-genome.</title>
        <authorList>
            <person name="Reno M.L."/>
            <person name="Held N.L."/>
            <person name="Fields C.J."/>
            <person name="Burke P.V."/>
            <person name="Whitaker R.J."/>
        </authorList>
    </citation>
    <scope>NUCLEOTIDE SEQUENCE [LARGE SCALE GENOMIC DNA]</scope>
    <source>
        <strain evidence="3">Y.N.15.51 / Yellowstone #2</strain>
    </source>
</reference>
<keyword evidence="1" id="KW-0175">Coiled coil</keyword>
<sequence>MCVRGQLPYSELVDEVEKYAKELEKKRRKFDKIKDVVDVIHEFQPIKEKKEKDLQLQLYQYLTAKLHKRTIETEKTIGGYKIDISIDDKIGIEIKYPKSNSDLQRLVGQIAVYSKYLDYVLPVIFAKKRSLDLVNFIYEIEKNDNVKAIVKKPEED</sequence>
<accession>C3NKD4</accession>
<gene>
    <name evidence="2" type="ordered locus">YN1551_2409</name>
</gene>
<protein>
    <submittedName>
        <fullName evidence="2">Uncharacterized protein</fullName>
    </submittedName>
</protein>
<evidence type="ECO:0000313" key="2">
    <source>
        <dbReference type="EMBL" id="ACP49377.1"/>
    </source>
</evidence>
<dbReference type="AlphaFoldDB" id="C3NKD4"/>
<dbReference type="GeneID" id="7810427"/>
<dbReference type="Proteomes" id="UP000006818">
    <property type="component" value="Chromosome"/>
</dbReference>
<dbReference type="RefSeq" id="WP_012717925.1">
    <property type="nucleotide sequence ID" value="NC_012623.1"/>
</dbReference>
<dbReference type="EMBL" id="CP001404">
    <property type="protein sequence ID" value="ACP49377.1"/>
    <property type="molecule type" value="Genomic_DNA"/>
</dbReference>
<dbReference type="HOGENOM" id="CLU_1682785_0_0_2"/>
<dbReference type="KEGG" id="sin:YN1551_2409"/>
<feature type="coiled-coil region" evidence="1">
    <location>
        <begin position="9"/>
        <end position="36"/>
    </location>
</feature>
<evidence type="ECO:0000313" key="3">
    <source>
        <dbReference type="Proteomes" id="UP000006818"/>
    </source>
</evidence>
<name>C3NKD4_SACI1</name>
<organism evidence="2 3">
    <name type="scientific">Saccharolobus islandicus (strain Y.N.15.51 / Yellowstone #2)</name>
    <name type="common">Sulfolobus islandicus</name>
    <dbReference type="NCBI Taxonomy" id="419942"/>
    <lineage>
        <taxon>Archaea</taxon>
        <taxon>Thermoproteota</taxon>
        <taxon>Thermoprotei</taxon>
        <taxon>Sulfolobales</taxon>
        <taxon>Sulfolobaceae</taxon>
        <taxon>Saccharolobus</taxon>
    </lineage>
</organism>
<evidence type="ECO:0000256" key="1">
    <source>
        <dbReference type="SAM" id="Coils"/>
    </source>
</evidence>
<proteinExistence type="predicted"/>